<evidence type="ECO:0000313" key="2">
    <source>
        <dbReference type="Proteomes" id="UP000568380"/>
    </source>
</evidence>
<dbReference type="SUPFAM" id="SSF53098">
    <property type="entry name" value="Ribonuclease H-like"/>
    <property type="match status" value="1"/>
</dbReference>
<accession>A0A7W8A842</accession>
<proteinExistence type="predicted"/>
<gene>
    <name evidence="1" type="ORF">HNR40_006794</name>
</gene>
<dbReference type="GO" id="GO:0003676">
    <property type="term" value="F:nucleic acid binding"/>
    <property type="evidence" value="ECO:0007669"/>
    <property type="project" value="InterPro"/>
</dbReference>
<dbReference type="Gene3D" id="3.30.420.10">
    <property type="entry name" value="Ribonuclease H-like superfamily/Ribonuclease H"/>
    <property type="match status" value="1"/>
</dbReference>
<evidence type="ECO:0008006" key="3">
    <source>
        <dbReference type="Google" id="ProtNLM"/>
    </source>
</evidence>
<keyword evidence="2" id="KW-1185">Reference proteome</keyword>
<dbReference type="AlphaFoldDB" id="A0A7W8A842"/>
<evidence type="ECO:0000313" key="1">
    <source>
        <dbReference type="EMBL" id="MBB5081299.1"/>
    </source>
</evidence>
<dbReference type="Proteomes" id="UP000568380">
    <property type="component" value="Unassembled WGS sequence"/>
</dbReference>
<sequence>MTKLVFFDVKTTSLDDRAGHLWEIGLILREPGQDDTEFWWQIKPDMSGADPVSLNVSGYYQRCRVSRGEVGHAAELAPARIESKSDLCPSLNPGEVLDWVSAPTVATQLAFHLAGATVVGSNPSSDHRFGRKFLDQYGHCWTANSHLIDIRSVALGYLQARSGDPSTITPGVEWKPRELYDAFVDLHRYDAHTALDDARMARDTFDAITSPKAP</sequence>
<reference evidence="1 2" key="1">
    <citation type="submission" date="2020-08" db="EMBL/GenBank/DDBJ databases">
        <title>Genomic Encyclopedia of Type Strains, Phase IV (KMG-IV): sequencing the most valuable type-strain genomes for metagenomic binning, comparative biology and taxonomic classification.</title>
        <authorList>
            <person name="Goeker M."/>
        </authorList>
    </citation>
    <scope>NUCLEOTIDE SEQUENCE [LARGE SCALE GENOMIC DNA]</scope>
    <source>
        <strain evidence="1 2">DSM 45385</strain>
    </source>
</reference>
<dbReference type="InterPro" id="IPR036397">
    <property type="entry name" value="RNaseH_sf"/>
</dbReference>
<comment type="caution">
    <text evidence="1">The sequence shown here is derived from an EMBL/GenBank/DDBJ whole genome shotgun (WGS) entry which is preliminary data.</text>
</comment>
<dbReference type="InterPro" id="IPR012337">
    <property type="entry name" value="RNaseH-like_sf"/>
</dbReference>
<dbReference type="RefSeq" id="WP_184968540.1">
    <property type="nucleotide sequence ID" value="NZ_JACHIN010000010.1"/>
</dbReference>
<dbReference type="EMBL" id="JACHIN010000010">
    <property type="protein sequence ID" value="MBB5081299.1"/>
    <property type="molecule type" value="Genomic_DNA"/>
</dbReference>
<name>A0A7W8A842_9ACTN</name>
<organism evidence="1 2">
    <name type="scientific">Nonomuraea endophytica</name>
    <dbReference type="NCBI Taxonomy" id="714136"/>
    <lineage>
        <taxon>Bacteria</taxon>
        <taxon>Bacillati</taxon>
        <taxon>Actinomycetota</taxon>
        <taxon>Actinomycetes</taxon>
        <taxon>Streptosporangiales</taxon>
        <taxon>Streptosporangiaceae</taxon>
        <taxon>Nonomuraea</taxon>
    </lineage>
</organism>
<protein>
    <recommendedName>
        <fullName evidence="3">Exonuclease domain-containing protein</fullName>
    </recommendedName>
</protein>